<accession>A0ACB9MD71</accession>
<sequence>MEEAKEKSIQYYSSSHKILLVGEGDLSFAVCLAKAFGSAVNIVATTLDSQEMVLAQYSRASENLKALEELGCTIIHKVNSHTMSEHPLLRAQLFDRIAFNFPHAGFQFGEYSLLQIEQHRNLVRGFFKSASSMLAKKGEVHMIHKTTYPFSTWNVVDLAMQFDLSLVREEAFVLGMYPGYINKRGEGWRCDCSFPVGLSSTFMFALR</sequence>
<gene>
    <name evidence="1" type="ORF">MLD38_034280</name>
</gene>
<dbReference type="Proteomes" id="UP001057402">
    <property type="component" value="Chromosome 10"/>
</dbReference>
<dbReference type="EMBL" id="CM042889">
    <property type="protein sequence ID" value="KAI4320836.1"/>
    <property type="molecule type" value="Genomic_DNA"/>
</dbReference>
<organism evidence="1 2">
    <name type="scientific">Melastoma candidum</name>
    <dbReference type="NCBI Taxonomy" id="119954"/>
    <lineage>
        <taxon>Eukaryota</taxon>
        <taxon>Viridiplantae</taxon>
        <taxon>Streptophyta</taxon>
        <taxon>Embryophyta</taxon>
        <taxon>Tracheophyta</taxon>
        <taxon>Spermatophyta</taxon>
        <taxon>Magnoliopsida</taxon>
        <taxon>eudicotyledons</taxon>
        <taxon>Gunneridae</taxon>
        <taxon>Pentapetalae</taxon>
        <taxon>rosids</taxon>
        <taxon>malvids</taxon>
        <taxon>Myrtales</taxon>
        <taxon>Melastomataceae</taxon>
        <taxon>Melastomatoideae</taxon>
        <taxon>Melastomateae</taxon>
        <taxon>Melastoma</taxon>
    </lineage>
</organism>
<comment type="caution">
    <text evidence="1">The sequence shown here is derived from an EMBL/GenBank/DDBJ whole genome shotgun (WGS) entry which is preliminary data.</text>
</comment>
<evidence type="ECO:0000313" key="1">
    <source>
        <dbReference type="EMBL" id="KAI4320836.1"/>
    </source>
</evidence>
<keyword evidence="2" id="KW-1185">Reference proteome</keyword>
<name>A0ACB9MD71_9MYRT</name>
<protein>
    <submittedName>
        <fullName evidence="1">Uncharacterized protein</fullName>
    </submittedName>
</protein>
<proteinExistence type="predicted"/>
<evidence type="ECO:0000313" key="2">
    <source>
        <dbReference type="Proteomes" id="UP001057402"/>
    </source>
</evidence>
<reference evidence="2" key="1">
    <citation type="journal article" date="2023" name="Front. Plant Sci.">
        <title>Chromosomal-level genome assembly of Melastoma candidum provides insights into trichome evolution.</title>
        <authorList>
            <person name="Zhong Y."/>
            <person name="Wu W."/>
            <person name="Sun C."/>
            <person name="Zou P."/>
            <person name="Liu Y."/>
            <person name="Dai S."/>
            <person name="Zhou R."/>
        </authorList>
    </citation>
    <scope>NUCLEOTIDE SEQUENCE [LARGE SCALE GENOMIC DNA]</scope>
</reference>